<keyword evidence="2" id="KW-0560">Oxidoreductase</keyword>
<reference evidence="3" key="2">
    <citation type="journal article" date="2021" name="PeerJ">
        <title>Extensive microbial diversity within the chicken gut microbiome revealed by metagenomics and culture.</title>
        <authorList>
            <person name="Gilroy R."/>
            <person name="Ravi A."/>
            <person name="Getino M."/>
            <person name="Pursley I."/>
            <person name="Horton D.L."/>
            <person name="Alikhan N.F."/>
            <person name="Baker D."/>
            <person name="Gharbi K."/>
            <person name="Hall N."/>
            <person name="Watson M."/>
            <person name="Adriaenssens E.M."/>
            <person name="Foster-Nyarko E."/>
            <person name="Jarju S."/>
            <person name="Secka A."/>
            <person name="Antonio M."/>
            <person name="Oren A."/>
            <person name="Chaudhuri R.R."/>
            <person name="La Ragione R."/>
            <person name="Hildebrand F."/>
            <person name="Pallen M.J."/>
        </authorList>
    </citation>
    <scope>NUCLEOTIDE SEQUENCE</scope>
    <source>
        <strain evidence="3">ChiSjej3B21-11622</strain>
    </source>
</reference>
<dbReference type="PANTHER" id="PTHR42760">
    <property type="entry name" value="SHORT-CHAIN DEHYDROGENASES/REDUCTASES FAMILY MEMBER"/>
    <property type="match status" value="1"/>
</dbReference>
<sequence>MGRLENKVAIITGGNSGIGEKAAELFAKEGAKVVISARRAEQLEAVADRIRENGGEVLAIPCDISDPETCRQVVEKTVEKYGTVDILVNNAGVLDAGLDAIEKVSDEVINRLVDTNTKGTLYMTREAAKVLMAKKGGSIVNVASVAGYCGNGGAAYVASKAAIIGLTKNIAMRGASLNVRCNAVCPGTVVTPMTTTLDHSKLDPDMLGAMAQHSDMKIPPCMPEEIANVLLFLASDESSSMTGQVMVLDHGANL</sequence>
<accession>A0A9D1D156</accession>
<proteinExistence type="inferred from homology"/>
<dbReference type="FunFam" id="3.40.50.720:FF:000084">
    <property type="entry name" value="Short-chain dehydrogenase reductase"/>
    <property type="match status" value="1"/>
</dbReference>
<dbReference type="AlphaFoldDB" id="A0A9D1D156"/>
<dbReference type="Pfam" id="PF13561">
    <property type="entry name" value="adh_short_C2"/>
    <property type="match status" value="1"/>
</dbReference>
<dbReference type="NCBIfam" id="NF005559">
    <property type="entry name" value="PRK07231.1"/>
    <property type="match status" value="1"/>
</dbReference>
<dbReference type="PRINTS" id="PR00081">
    <property type="entry name" value="GDHRDH"/>
</dbReference>
<dbReference type="PRINTS" id="PR00080">
    <property type="entry name" value="SDRFAMILY"/>
</dbReference>
<organism evidence="3 4">
    <name type="scientific">Candidatus Limivivens merdigallinarum</name>
    <dbReference type="NCBI Taxonomy" id="2840859"/>
    <lineage>
        <taxon>Bacteria</taxon>
        <taxon>Bacillati</taxon>
        <taxon>Bacillota</taxon>
        <taxon>Clostridia</taxon>
        <taxon>Lachnospirales</taxon>
        <taxon>Lachnospiraceae</taxon>
        <taxon>Lachnospiraceae incertae sedis</taxon>
        <taxon>Candidatus Limivivens</taxon>
    </lineage>
</organism>
<dbReference type="GO" id="GO:0016616">
    <property type="term" value="F:oxidoreductase activity, acting on the CH-OH group of donors, NAD or NADP as acceptor"/>
    <property type="evidence" value="ECO:0007669"/>
    <property type="project" value="TreeGrafter"/>
</dbReference>
<dbReference type="CDD" id="cd05233">
    <property type="entry name" value="SDR_c"/>
    <property type="match status" value="1"/>
</dbReference>
<comment type="similarity">
    <text evidence="1">Belongs to the short-chain dehydrogenases/reductases (SDR) family.</text>
</comment>
<dbReference type="SUPFAM" id="SSF51735">
    <property type="entry name" value="NAD(P)-binding Rossmann-fold domains"/>
    <property type="match status" value="1"/>
</dbReference>
<protein>
    <submittedName>
        <fullName evidence="3">SDR family oxidoreductase</fullName>
    </submittedName>
</protein>
<gene>
    <name evidence="3" type="ORF">IAB26_06670</name>
</gene>
<dbReference type="InterPro" id="IPR002347">
    <property type="entry name" value="SDR_fam"/>
</dbReference>
<evidence type="ECO:0000256" key="1">
    <source>
        <dbReference type="ARBA" id="ARBA00006484"/>
    </source>
</evidence>
<comment type="caution">
    <text evidence="3">The sequence shown here is derived from an EMBL/GenBank/DDBJ whole genome shotgun (WGS) entry which is preliminary data.</text>
</comment>
<dbReference type="Proteomes" id="UP000886886">
    <property type="component" value="Unassembled WGS sequence"/>
</dbReference>
<dbReference type="GO" id="GO:0008206">
    <property type="term" value="P:bile acid metabolic process"/>
    <property type="evidence" value="ECO:0007669"/>
    <property type="project" value="UniProtKB-ARBA"/>
</dbReference>
<dbReference type="InterPro" id="IPR036291">
    <property type="entry name" value="NAD(P)-bd_dom_sf"/>
</dbReference>
<dbReference type="Gene3D" id="3.40.50.720">
    <property type="entry name" value="NAD(P)-binding Rossmann-like Domain"/>
    <property type="match status" value="1"/>
</dbReference>
<dbReference type="PROSITE" id="PS00061">
    <property type="entry name" value="ADH_SHORT"/>
    <property type="match status" value="1"/>
</dbReference>
<dbReference type="InterPro" id="IPR020904">
    <property type="entry name" value="Sc_DH/Rdtase_CS"/>
</dbReference>
<name>A0A9D1D156_9FIRM</name>
<dbReference type="EMBL" id="DVFT01000097">
    <property type="protein sequence ID" value="HIQ96228.1"/>
    <property type="molecule type" value="Genomic_DNA"/>
</dbReference>
<evidence type="ECO:0000256" key="2">
    <source>
        <dbReference type="ARBA" id="ARBA00023002"/>
    </source>
</evidence>
<reference evidence="3" key="1">
    <citation type="submission" date="2020-10" db="EMBL/GenBank/DDBJ databases">
        <authorList>
            <person name="Gilroy R."/>
        </authorList>
    </citation>
    <scope>NUCLEOTIDE SEQUENCE</scope>
    <source>
        <strain evidence="3">ChiSjej3B21-11622</strain>
    </source>
</reference>
<evidence type="ECO:0000313" key="3">
    <source>
        <dbReference type="EMBL" id="HIQ96228.1"/>
    </source>
</evidence>
<evidence type="ECO:0000313" key="4">
    <source>
        <dbReference type="Proteomes" id="UP000886886"/>
    </source>
</evidence>